<protein>
    <submittedName>
        <fullName evidence="1">Uncharacterized protein</fullName>
    </submittedName>
</protein>
<proteinExistence type="predicted"/>
<dbReference type="EMBL" id="UPTC01000168">
    <property type="protein sequence ID" value="VBB27010.1"/>
    <property type="molecule type" value="Genomic_DNA"/>
</dbReference>
<organism evidence="1 2">
    <name type="scientific">Acanthocheilonema viteae</name>
    <name type="common">Filarial nematode worm</name>
    <name type="synonym">Dipetalonema viteae</name>
    <dbReference type="NCBI Taxonomy" id="6277"/>
    <lineage>
        <taxon>Eukaryota</taxon>
        <taxon>Metazoa</taxon>
        <taxon>Ecdysozoa</taxon>
        <taxon>Nematoda</taxon>
        <taxon>Chromadorea</taxon>
        <taxon>Rhabditida</taxon>
        <taxon>Spirurina</taxon>
        <taxon>Spiruromorpha</taxon>
        <taxon>Filarioidea</taxon>
        <taxon>Onchocercidae</taxon>
        <taxon>Acanthocheilonema</taxon>
    </lineage>
</organism>
<evidence type="ECO:0000313" key="2">
    <source>
        <dbReference type="Proteomes" id="UP000276991"/>
    </source>
</evidence>
<accession>A0A498S8C2</accession>
<dbReference type="AlphaFoldDB" id="A0A498S8C2"/>
<keyword evidence="2" id="KW-1185">Reference proteome</keyword>
<sequence>MLRDQPEKVMNVLRMEIWMMDEELYETIDHWMLGEMTTGNKDKALSNLYPGPCPRPGEQFLTAFPGGEAKCRSRVMGV</sequence>
<name>A0A498S8C2_ACAVI</name>
<gene>
    <name evidence="1" type="ORF">NAV_LOCUS1840</name>
</gene>
<reference evidence="1 2" key="1">
    <citation type="submission" date="2018-08" db="EMBL/GenBank/DDBJ databases">
        <authorList>
            <person name="Laetsch R D."/>
            <person name="Stevens L."/>
            <person name="Kumar S."/>
            <person name="Blaxter L. M."/>
        </authorList>
    </citation>
    <scope>NUCLEOTIDE SEQUENCE [LARGE SCALE GENOMIC DNA]</scope>
</reference>
<dbReference type="Proteomes" id="UP000276991">
    <property type="component" value="Unassembled WGS sequence"/>
</dbReference>
<evidence type="ECO:0000313" key="1">
    <source>
        <dbReference type="EMBL" id="VBB27010.1"/>
    </source>
</evidence>